<dbReference type="Gene3D" id="2.40.110.10">
    <property type="entry name" value="Butyryl-CoA Dehydrogenase, subunit A, domain 2"/>
    <property type="match status" value="1"/>
</dbReference>
<dbReference type="GO" id="GO:0003995">
    <property type="term" value="F:acyl-CoA dehydrogenase activity"/>
    <property type="evidence" value="ECO:0007669"/>
    <property type="project" value="TreeGrafter"/>
</dbReference>
<keyword evidence="4 5" id="KW-0274">FAD</keyword>
<name>E6N3Z4_CALS0</name>
<protein>
    <submittedName>
        <fullName evidence="9">Acyl-CoA dehydrogenase</fullName>
    </submittedName>
</protein>
<evidence type="ECO:0000256" key="1">
    <source>
        <dbReference type="ARBA" id="ARBA00001974"/>
    </source>
</evidence>
<dbReference type="EMBL" id="AP011796">
    <property type="protein sequence ID" value="BAJ47013.1"/>
    <property type="molecule type" value="Genomic_DNA"/>
</dbReference>
<reference evidence="9 10" key="2">
    <citation type="journal article" date="2011" name="Nucleic Acids Res.">
        <title>Insights into the evolution of Archaea and eukaryotic protein modifier systems revealed by the genome of a novel archaeal group.</title>
        <authorList>
            <person name="Nunoura T."/>
            <person name="Takaki Y."/>
            <person name="Kakuta J."/>
            <person name="Nishi S."/>
            <person name="Sugahara J."/>
            <person name="Kazama H."/>
            <person name="Chee G."/>
            <person name="Hattori M."/>
            <person name="Kanai A."/>
            <person name="Atomi H."/>
            <person name="Takai K."/>
            <person name="Takami H."/>
        </authorList>
    </citation>
    <scope>NUCLEOTIDE SEQUENCE [LARGE SCALE GENOMIC DNA]</scope>
</reference>
<dbReference type="SUPFAM" id="SSF47203">
    <property type="entry name" value="Acyl-CoA dehydrogenase C-terminal domain-like"/>
    <property type="match status" value="1"/>
</dbReference>
<reference evidence="9 10" key="1">
    <citation type="journal article" date="2005" name="Environ. Microbiol.">
        <title>Genetic and functional properties of uncultivated thermophilic crenarchaeotes from a subsurface gold mine as revealed by analysis of genome fragments.</title>
        <authorList>
            <person name="Nunoura T."/>
            <person name="Hirayama H."/>
            <person name="Takami H."/>
            <person name="Oida H."/>
            <person name="Nishi S."/>
            <person name="Shimamura S."/>
            <person name="Suzuki Y."/>
            <person name="Inagaki F."/>
            <person name="Takai K."/>
            <person name="Nealson K.H."/>
            <person name="Horikoshi K."/>
        </authorList>
    </citation>
    <scope>NUCLEOTIDE SEQUENCE [LARGE SCALE GENOMIC DNA]</scope>
</reference>
<dbReference type="InterPro" id="IPR013786">
    <property type="entry name" value="AcylCoA_DH/ox_N"/>
</dbReference>
<dbReference type="PIRSF" id="PIRSF016578">
    <property type="entry name" value="HsaA"/>
    <property type="match status" value="1"/>
</dbReference>
<evidence type="ECO:0000256" key="2">
    <source>
        <dbReference type="ARBA" id="ARBA00009347"/>
    </source>
</evidence>
<dbReference type="PANTHER" id="PTHR43884:SF37">
    <property type="entry name" value="ACYL-COA DEHYDROGENASE"/>
    <property type="match status" value="1"/>
</dbReference>
<evidence type="ECO:0000256" key="5">
    <source>
        <dbReference type="RuleBase" id="RU362125"/>
    </source>
</evidence>
<feature type="domain" description="Acyl-CoA oxidase/dehydrogenase middle" evidence="7">
    <location>
        <begin position="139"/>
        <end position="245"/>
    </location>
</feature>
<feature type="domain" description="Acyl-CoA dehydrogenase/oxidase N-terminal" evidence="8">
    <location>
        <begin position="22"/>
        <end position="134"/>
    </location>
</feature>
<dbReference type="Gene3D" id="1.20.140.10">
    <property type="entry name" value="Butyryl-CoA Dehydrogenase, subunit A, domain 3"/>
    <property type="match status" value="1"/>
</dbReference>
<evidence type="ECO:0000256" key="3">
    <source>
        <dbReference type="ARBA" id="ARBA00022630"/>
    </source>
</evidence>
<dbReference type="InterPro" id="IPR009100">
    <property type="entry name" value="AcylCoA_DH/oxidase_NM_dom_sf"/>
</dbReference>
<dbReference type="AlphaFoldDB" id="E6N3Z4"/>
<keyword evidence="3 5" id="KW-0285">Flavoprotein</keyword>
<dbReference type="Proteomes" id="UP000008120">
    <property type="component" value="Chromosome"/>
</dbReference>
<gene>
    <name evidence="9" type="ORF">HGMM_F55C09C09</name>
</gene>
<feature type="domain" description="Acyl-CoA dehydrogenase/oxidase C-terminal" evidence="6">
    <location>
        <begin position="257"/>
        <end position="414"/>
    </location>
</feature>
<evidence type="ECO:0000313" key="9">
    <source>
        <dbReference type="EMBL" id="BAJ47013.1"/>
    </source>
</evidence>
<evidence type="ECO:0000259" key="6">
    <source>
        <dbReference type="Pfam" id="PF00441"/>
    </source>
</evidence>
<dbReference type="InterPro" id="IPR036250">
    <property type="entry name" value="AcylCo_DH-like_C"/>
</dbReference>
<dbReference type="Pfam" id="PF02770">
    <property type="entry name" value="Acyl-CoA_dh_M"/>
    <property type="match status" value="1"/>
</dbReference>
<dbReference type="InterPro" id="IPR046373">
    <property type="entry name" value="Acyl-CoA_Oxase/DH_mid-dom_sf"/>
</dbReference>
<organism evidence="9 10">
    <name type="scientific">Caldiarchaeum subterraneum</name>
    <dbReference type="NCBI Taxonomy" id="311458"/>
    <lineage>
        <taxon>Archaea</taxon>
        <taxon>Nitrososphaerota</taxon>
        <taxon>Candidatus Caldarchaeales</taxon>
        <taxon>Candidatus Caldarchaeaceae</taxon>
        <taxon>Candidatus Caldarchaeum</taxon>
    </lineage>
</organism>
<dbReference type="SUPFAM" id="SSF56645">
    <property type="entry name" value="Acyl-CoA dehydrogenase NM domain-like"/>
    <property type="match status" value="1"/>
</dbReference>
<dbReference type="Pfam" id="PF00441">
    <property type="entry name" value="Acyl-CoA_dh_1"/>
    <property type="match status" value="1"/>
</dbReference>
<dbReference type="InterPro" id="IPR009075">
    <property type="entry name" value="AcylCo_DH/oxidase_C"/>
</dbReference>
<evidence type="ECO:0000313" key="10">
    <source>
        <dbReference type="Proteomes" id="UP000008120"/>
    </source>
</evidence>
<evidence type="ECO:0000259" key="7">
    <source>
        <dbReference type="Pfam" id="PF02770"/>
    </source>
</evidence>
<dbReference type="CDD" id="cd00567">
    <property type="entry name" value="ACAD"/>
    <property type="match status" value="1"/>
</dbReference>
<keyword evidence="5" id="KW-0560">Oxidoreductase</keyword>
<sequence>MRGHETKIAPNIFIHMDFRLNSEQQLLRDKVSEFCKRVIEPKWIEVDDKGEIDREIIEKMAEVGLMGMTISSEYGGQDGSFLEAALAAEQLAYHGPALSIAVMYLLQCSWPYIIQRYGSEEAKQEVLPRVAAGDAAIGIASTEAHGGSDVSSVQVRAERKGDGKWLISGEKSMVSLPSVIERMPWGGGWFLIARSGDPGLKHRTITDFLLLMKRNGVLTKGISYKPWTEFARRGLDTSVLTFQNVEVDDVYRVGEVNGGFKIAMEGFNLARTMIGAVCVGCAEWLMERAVEWVRTRKVFGKPIAAYQGVSFKIAEFASALEAAKLLSYKAAWIADRYYRDGVGTLGDVAKLGAMAKLRCASLAVDIGEEVMKIYGGASYFKETPIFRAWLAAFSYVVGAEGAENILKLIVAREVIGRDFIE</sequence>
<comment type="cofactor">
    <cofactor evidence="1 5">
        <name>FAD</name>
        <dbReference type="ChEBI" id="CHEBI:57692"/>
    </cofactor>
</comment>
<comment type="similarity">
    <text evidence="2 5">Belongs to the acyl-CoA dehydrogenase family.</text>
</comment>
<accession>E6N3Z4</accession>
<proteinExistence type="inferred from homology"/>
<dbReference type="InterPro" id="IPR037069">
    <property type="entry name" value="AcylCoA_DH/ox_N_sf"/>
</dbReference>
<evidence type="ECO:0000259" key="8">
    <source>
        <dbReference type="Pfam" id="PF02771"/>
    </source>
</evidence>
<dbReference type="PANTHER" id="PTHR43884">
    <property type="entry name" value="ACYL-COA DEHYDROGENASE"/>
    <property type="match status" value="1"/>
</dbReference>
<dbReference type="STRING" id="311458.CSUB_C1132"/>
<dbReference type="InterPro" id="IPR006091">
    <property type="entry name" value="Acyl-CoA_Oxase/DH_mid-dom"/>
</dbReference>
<dbReference type="Gene3D" id="1.10.540.10">
    <property type="entry name" value="Acyl-CoA dehydrogenase/oxidase, N-terminal domain"/>
    <property type="match status" value="1"/>
</dbReference>
<dbReference type="Pfam" id="PF02771">
    <property type="entry name" value="Acyl-CoA_dh_N"/>
    <property type="match status" value="1"/>
</dbReference>
<dbReference type="GO" id="GO:0050660">
    <property type="term" value="F:flavin adenine dinucleotide binding"/>
    <property type="evidence" value="ECO:0007669"/>
    <property type="project" value="InterPro"/>
</dbReference>
<evidence type="ECO:0000256" key="4">
    <source>
        <dbReference type="ARBA" id="ARBA00022827"/>
    </source>
</evidence>